<evidence type="ECO:0000313" key="1">
    <source>
        <dbReference type="EMBL" id="SPW31390.1"/>
    </source>
</evidence>
<reference evidence="1 2" key="1">
    <citation type="submission" date="2018-06" db="EMBL/GenBank/DDBJ databases">
        <authorList>
            <consortium name="Pathogen Informatics"/>
            <person name="Doyle S."/>
        </authorList>
    </citation>
    <scope>NUCLEOTIDE SEQUENCE [LARGE SCALE GENOMIC DNA]</scope>
    <source>
        <strain evidence="1 2">NCTC10254</strain>
    </source>
</reference>
<comment type="caution">
    <text evidence="1">The sequence shown here is derived from an EMBL/GenBank/DDBJ whole genome shotgun (WGS) entry which is preliminary data.</text>
</comment>
<dbReference type="Proteomes" id="UP000249886">
    <property type="component" value="Unassembled WGS sequence"/>
</dbReference>
<dbReference type="AlphaFoldDB" id="A0A6H9XUR5"/>
<proteinExistence type="predicted"/>
<organism evidence="1 2">
    <name type="scientific">Corynebacterium matruchotii</name>
    <dbReference type="NCBI Taxonomy" id="43768"/>
    <lineage>
        <taxon>Bacteria</taxon>
        <taxon>Bacillati</taxon>
        <taxon>Actinomycetota</taxon>
        <taxon>Actinomycetes</taxon>
        <taxon>Mycobacteriales</taxon>
        <taxon>Corynebacteriaceae</taxon>
        <taxon>Corynebacterium</taxon>
    </lineage>
</organism>
<accession>A0A6H9XUR5</accession>
<evidence type="ECO:0000313" key="2">
    <source>
        <dbReference type="Proteomes" id="UP000249886"/>
    </source>
</evidence>
<name>A0A6H9XUR5_9CORY</name>
<dbReference type="EMBL" id="UARK01000031">
    <property type="protein sequence ID" value="SPW31390.1"/>
    <property type="molecule type" value="Genomic_DNA"/>
</dbReference>
<gene>
    <name evidence="1" type="ORF">NCTC10254_02141</name>
</gene>
<protein>
    <submittedName>
        <fullName evidence="1">Uncharacterized protein</fullName>
    </submittedName>
</protein>
<dbReference type="RefSeq" id="WP_005523792.1">
    <property type="nucleotide sequence ID" value="NZ_CAUOLB010000020.1"/>
</dbReference>
<sequence>MSELKPTFTDVKQRKVVAKFVEEVGFEYLSIETINADGESTSQILELNVYDAKRLSEACEAFLKRSIARNFAQFSGHLTPHDRVELANEEDK</sequence>
<dbReference type="GeneID" id="84575210"/>